<keyword evidence="3" id="KW-0808">Transferase</keyword>
<keyword evidence="4" id="KW-1185">Reference proteome</keyword>
<evidence type="ECO:0000313" key="4">
    <source>
        <dbReference type="Proteomes" id="UP000199183"/>
    </source>
</evidence>
<reference evidence="3 4" key="1">
    <citation type="submission" date="2016-10" db="EMBL/GenBank/DDBJ databases">
        <authorList>
            <person name="de Groot N.N."/>
        </authorList>
    </citation>
    <scope>NUCLEOTIDE SEQUENCE [LARGE SCALE GENOMIC DNA]</scope>
    <source>
        <strain evidence="3 4">DSM 21799</strain>
    </source>
</reference>
<dbReference type="PANTHER" id="PTHR30576">
    <property type="entry name" value="COLANIC BIOSYNTHESIS UDP-GLUCOSE LIPID CARRIER TRANSFERASE"/>
    <property type="match status" value="1"/>
</dbReference>
<dbReference type="InterPro" id="IPR003362">
    <property type="entry name" value="Bact_transf"/>
</dbReference>
<dbReference type="STRING" id="640635.SAMN04489806_2163"/>
<evidence type="ECO:0000256" key="1">
    <source>
        <dbReference type="ARBA" id="ARBA00006464"/>
    </source>
</evidence>
<proteinExistence type="inferred from homology"/>
<dbReference type="GO" id="GO:0016780">
    <property type="term" value="F:phosphotransferase activity, for other substituted phosphate groups"/>
    <property type="evidence" value="ECO:0007669"/>
    <property type="project" value="TreeGrafter"/>
</dbReference>
<dbReference type="Proteomes" id="UP000199183">
    <property type="component" value="Unassembled WGS sequence"/>
</dbReference>
<dbReference type="AlphaFoldDB" id="A0A1H4NDB3"/>
<evidence type="ECO:0000313" key="3">
    <source>
        <dbReference type="EMBL" id="SEB93320.1"/>
    </source>
</evidence>
<comment type="similarity">
    <text evidence="1">Belongs to the bacterial sugar transferase family.</text>
</comment>
<dbReference type="EMBL" id="FNRY01000001">
    <property type="protein sequence ID" value="SEB93320.1"/>
    <property type="molecule type" value="Genomic_DNA"/>
</dbReference>
<sequence length="184" mass="20370">MPVQCVVAVLVVITLGRPILFRQPRPGVNGEIFTLVKFRTMRPAQRGEGVDSDAARLTRLGKFLRATSLDELPTLLNVIRGDMSLVGPRPLLESYLTRYTAEEMRRHEVKPGVTGLAQVSGRNSLSWTDKLALDVKYVETRSFALDLKILCRTVSRVISRSGVTADGHATMKEFRAGESEGDTQ</sequence>
<evidence type="ECO:0000259" key="2">
    <source>
        <dbReference type="Pfam" id="PF02397"/>
    </source>
</evidence>
<organism evidence="3 4">
    <name type="scientific">Paramicrobacterium humi</name>
    <dbReference type="NCBI Taxonomy" id="640635"/>
    <lineage>
        <taxon>Bacteria</taxon>
        <taxon>Bacillati</taxon>
        <taxon>Actinomycetota</taxon>
        <taxon>Actinomycetes</taxon>
        <taxon>Micrococcales</taxon>
        <taxon>Microbacteriaceae</taxon>
        <taxon>Paramicrobacterium</taxon>
    </lineage>
</organism>
<feature type="domain" description="Bacterial sugar transferase" evidence="2">
    <location>
        <begin position="2"/>
        <end position="158"/>
    </location>
</feature>
<dbReference type="PANTHER" id="PTHR30576:SF8">
    <property type="entry name" value="UNDECAPRENYL-PHOSPHATE GALACTOSE PHOSPHOTRANSFERASE"/>
    <property type="match status" value="1"/>
</dbReference>
<protein>
    <submittedName>
        <fullName evidence="3">Sugar transferase involved in LPS biosynthesis (Colanic, teichoic acid)</fullName>
    </submittedName>
</protein>
<gene>
    <name evidence="3" type="ORF">SAMN04489806_2163</name>
</gene>
<accession>A0A1H4NDB3</accession>
<dbReference type="Pfam" id="PF02397">
    <property type="entry name" value="Bac_transf"/>
    <property type="match status" value="1"/>
</dbReference>
<name>A0A1H4NDB3_9MICO</name>